<keyword evidence="1" id="KW-1133">Transmembrane helix</keyword>
<keyword evidence="1" id="KW-0812">Transmembrane</keyword>
<organism evidence="2 3">
    <name type="scientific">Rotaria sordida</name>
    <dbReference type="NCBI Taxonomy" id="392033"/>
    <lineage>
        <taxon>Eukaryota</taxon>
        <taxon>Metazoa</taxon>
        <taxon>Spiralia</taxon>
        <taxon>Gnathifera</taxon>
        <taxon>Rotifera</taxon>
        <taxon>Eurotatoria</taxon>
        <taxon>Bdelloidea</taxon>
        <taxon>Philodinida</taxon>
        <taxon>Philodinidae</taxon>
        <taxon>Rotaria</taxon>
    </lineage>
</organism>
<evidence type="ECO:0000256" key="1">
    <source>
        <dbReference type="SAM" id="Phobius"/>
    </source>
</evidence>
<dbReference type="EMBL" id="CAJOBE010010292">
    <property type="protein sequence ID" value="CAF4104921.1"/>
    <property type="molecule type" value="Genomic_DNA"/>
</dbReference>
<keyword evidence="1" id="KW-0472">Membrane</keyword>
<proteinExistence type="predicted"/>
<feature type="transmembrane region" description="Helical" evidence="1">
    <location>
        <begin position="17"/>
        <end position="36"/>
    </location>
</feature>
<gene>
    <name evidence="2" type="ORF">FNK824_LOCUS31571</name>
</gene>
<feature type="transmembrane region" description="Helical" evidence="1">
    <location>
        <begin position="48"/>
        <end position="66"/>
    </location>
</feature>
<dbReference type="AlphaFoldDB" id="A0A819V854"/>
<accession>A0A819V854</accession>
<name>A0A819V854_9BILA</name>
<sequence length="67" mass="7366">MASVLEYNSIYNRLTNVIVPIQIVLGILTNLLNILVLSQRTLLQISPCTHYFLAIAVTSILSVIIGP</sequence>
<protein>
    <submittedName>
        <fullName evidence="2">Uncharacterized protein</fullName>
    </submittedName>
</protein>
<feature type="non-terminal residue" evidence="2">
    <location>
        <position position="67"/>
    </location>
</feature>
<evidence type="ECO:0000313" key="3">
    <source>
        <dbReference type="Proteomes" id="UP000663874"/>
    </source>
</evidence>
<comment type="caution">
    <text evidence="2">The sequence shown here is derived from an EMBL/GenBank/DDBJ whole genome shotgun (WGS) entry which is preliminary data.</text>
</comment>
<dbReference type="Proteomes" id="UP000663874">
    <property type="component" value="Unassembled WGS sequence"/>
</dbReference>
<reference evidence="2" key="1">
    <citation type="submission" date="2021-02" db="EMBL/GenBank/DDBJ databases">
        <authorList>
            <person name="Nowell W R."/>
        </authorList>
    </citation>
    <scope>NUCLEOTIDE SEQUENCE</scope>
</reference>
<evidence type="ECO:0000313" key="2">
    <source>
        <dbReference type="EMBL" id="CAF4104921.1"/>
    </source>
</evidence>